<keyword evidence="2" id="KW-0396">Initiation factor</keyword>
<dbReference type="SUPFAM" id="SSF46894">
    <property type="entry name" value="C-terminal effector domain of the bipartite response regulators"/>
    <property type="match status" value="1"/>
</dbReference>
<dbReference type="EMBL" id="DXCD01000132">
    <property type="protein sequence ID" value="HIZ13308.1"/>
    <property type="molecule type" value="Genomic_DNA"/>
</dbReference>
<organism evidence="2 3">
    <name type="scientific">Candidatus Mediterraneibacter stercorigallinarum</name>
    <dbReference type="NCBI Taxonomy" id="2838686"/>
    <lineage>
        <taxon>Bacteria</taxon>
        <taxon>Bacillati</taxon>
        <taxon>Bacillota</taxon>
        <taxon>Clostridia</taxon>
        <taxon>Lachnospirales</taxon>
        <taxon>Lachnospiraceae</taxon>
        <taxon>Mediterraneibacter</taxon>
    </lineage>
</organism>
<accession>A0A9D2DAE8</accession>
<gene>
    <name evidence="2" type="ORF">H9817_05225</name>
</gene>
<protein>
    <submittedName>
        <fullName evidence="2">Sporulation initiation factor Spo0A C-terminal domain-containing protein</fullName>
    </submittedName>
</protein>
<comment type="caution">
    <text evidence="2">The sequence shown here is derived from an EMBL/GenBank/DDBJ whole genome shotgun (WGS) entry which is preliminary data.</text>
</comment>
<dbReference type="GO" id="GO:0003743">
    <property type="term" value="F:translation initiation factor activity"/>
    <property type="evidence" value="ECO:0007669"/>
    <property type="project" value="UniProtKB-KW"/>
</dbReference>
<dbReference type="Proteomes" id="UP000824017">
    <property type="component" value="Unassembled WGS sequence"/>
</dbReference>
<dbReference type="Gene3D" id="1.10.10.10">
    <property type="entry name" value="Winged helix-like DNA-binding domain superfamily/Winged helix DNA-binding domain"/>
    <property type="match status" value="1"/>
</dbReference>
<name>A0A9D2DAE8_9FIRM</name>
<dbReference type="AlphaFoldDB" id="A0A9D2DAE8"/>
<dbReference type="InterPro" id="IPR036388">
    <property type="entry name" value="WH-like_DNA-bd_sf"/>
</dbReference>
<evidence type="ECO:0000313" key="3">
    <source>
        <dbReference type="Proteomes" id="UP000824017"/>
    </source>
</evidence>
<reference evidence="2" key="2">
    <citation type="submission" date="2021-04" db="EMBL/GenBank/DDBJ databases">
        <authorList>
            <person name="Gilroy R."/>
        </authorList>
    </citation>
    <scope>NUCLEOTIDE SEQUENCE</scope>
    <source>
        <strain evidence="2">ChiGjej1B1-13045</strain>
    </source>
</reference>
<dbReference type="InterPro" id="IPR016032">
    <property type="entry name" value="Sig_transdc_resp-reg_C-effctor"/>
</dbReference>
<dbReference type="GO" id="GO:0003677">
    <property type="term" value="F:DNA binding"/>
    <property type="evidence" value="ECO:0007669"/>
    <property type="project" value="InterPro"/>
</dbReference>
<dbReference type="InterPro" id="IPR014879">
    <property type="entry name" value="Spo0A_C"/>
</dbReference>
<dbReference type="GO" id="GO:0042173">
    <property type="term" value="P:regulation of sporulation resulting in formation of a cellular spore"/>
    <property type="evidence" value="ECO:0007669"/>
    <property type="project" value="InterPro"/>
</dbReference>
<reference evidence="2" key="1">
    <citation type="journal article" date="2021" name="PeerJ">
        <title>Extensive microbial diversity within the chicken gut microbiome revealed by metagenomics and culture.</title>
        <authorList>
            <person name="Gilroy R."/>
            <person name="Ravi A."/>
            <person name="Getino M."/>
            <person name="Pursley I."/>
            <person name="Horton D.L."/>
            <person name="Alikhan N.F."/>
            <person name="Baker D."/>
            <person name="Gharbi K."/>
            <person name="Hall N."/>
            <person name="Watson M."/>
            <person name="Adriaenssens E.M."/>
            <person name="Foster-Nyarko E."/>
            <person name="Jarju S."/>
            <person name="Secka A."/>
            <person name="Antonio M."/>
            <person name="Oren A."/>
            <person name="Chaudhuri R.R."/>
            <person name="La Ragione R."/>
            <person name="Hildebrand F."/>
            <person name="Pallen M.J."/>
        </authorList>
    </citation>
    <scope>NUCLEOTIDE SEQUENCE</scope>
    <source>
        <strain evidence="2">ChiGjej1B1-13045</strain>
    </source>
</reference>
<dbReference type="GO" id="GO:0005509">
    <property type="term" value="F:calcium ion binding"/>
    <property type="evidence" value="ECO:0007669"/>
    <property type="project" value="InterPro"/>
</dbReference>
<evidence type="ECO:0000313" key="2">
    <source>
        <dbReference type="EMBL" id="HIZ13308.1"/>
    </source>
</evidence>
<dbReference type="GO" id="GO:0005737">
    <property type="term" value="C:cytoplasm"/>
    <property type="evidence" value="ECO:0007669"/>
    <property type="project" value="InterPro"/>
</dbReference>
<dbReference type="Pfam" id="PF08769">
    <property type="entry name" value="Spo0A_C"/>
    <property type="match status" value="1"/>
</dbReference>
<keyword evidence="2" id="KW-0648">Protein biosynthesis</keyword>
<dbReference type="GO" id="GO:0003700">
    <property type="term" value="F:DNA-binding transcription factor activity"/>
    <property type="evidence" value="ECO:0007669"/>
    <property type="project" value="InterPro"/>
</dbReference>
<feature type="domain" description="Sporulation initiation factor Spo0A C-terminal" evidence="1">
    <location>
        <begin position="7"/>
        <end position="107"/>
    </location>
</feature>
<proteinExistence type="predicted"/>
<evidence type="ECO:0000259" key="1">
    <source>
        <dbReference type="Pfam" id="PF08769"/>
    </source>
</evidence>
<sequence length="148" mass="17602">MNYENVIISTLDSFGVNRSYTGYDYVIHSLLLIIEDSDRLNCITKSLYLDIARHFHTSWNCVEKNMRTIVTSVWNSHNTELLDVIFNKSNRDKKPTNKEFLKYMYDYVIRADDYMQIADMDVPVLCPISNKYCESLRLFYLRLSRMIE</sequence>